<dbReference type="GO" id="GO:0005524">
    <property type="term" value="F:ATP binding"/>
    <property type="evidence" value="ECO:0007669"/>
    <property type="project" value="UniProtKB-KW"/>
</dbReference>
<keyword evidence="9" id="KW-0175">Coiled coil</keyword>
<evidence type="ECO:0000256" key="6">
    <source>
        <dbReference type="ARBA" id="ARBA00023125"/>
    </source>
</evidence>
<dbReference type="SUPFAM" id="SSF46689">
    <property type="entry name" value="Homeodomain-like"/>
    <property type="match status" value="1"/>
</dbReference>
<dbReference type="InterPro" id="IPR002078">
    <property type="entry name" value="Sigma_54_int"/>
</dbReference>
<dbReference type="Pfam" id="PF00158">
    <property type="entry name" value="Sigma54_activat"/>
    <property type="match status" value="1"/>
</dbReference>
<proteinExistence type="predicted"/>
<dbReference type="SUPFAM" id="SSF52540">
    <property type="entry name" value="P-loop containing nucleoside triphosphate hydrolases"/>
    <property type="match status" value="1"/>
</dbReference>
<dbReference type="Pfam" id="PF02954">
    <property type="entry name" value="HTH_8"/>
    <property type="match status" value="1"/>
</dbReference>
<dbReference type="EMBL" id="BLXZ01000001">
    <property type="protein sequence ID" value="GFO66849.1"/>
    <property type="molecule type" value="Genomic_DNA"/>
</dbReference>
<organism evidence="12 13">
    <name type="scientific">Geomonas limicola</name>
    <dbReference type="NCBI Taxonomy" id="2740186"/>
    <lineage>
        <taxon>Bacteria</taxon>
        <taxon>Pseudomonadati</taxon>
        <taxon>Thermodesulfobacteriota</taxon>
        <taxon>Desulfuromonadia</taxon>
        <taxon>Geobacterales</taxon>
        <taxon>Geobacteraceae</taxon>
        <taxon>Geomonas</taxon>
    </lineage>
</organism>
<dbReference type="Pfam" id="PF00072">
    <property type="entry name" value="Response_reg"/>
    <property type="match status" value="1"/>
</dbReference>
<dbReference type="FunFam" id="3.40.50.300:FF:000006">
    <property type="entry name" value="DNA-binding transcriptional regulator NtrC"/>
    <property type="match status" value="1"/>
</dbReference>
<dbReference type="FunFam" id="3.40.50.2300:FF:000018">
    <property type="entry name" value="DNA-binding transcriptional regulator NtrC"/>
    <property type="match status" value="1"/>
</dbReference>
<dbReference type="InterPro" id="IPR002197">
    <property type="entry name" value="HTH_Fis"/>
</dbReference>
<accession>A0A6V8N6D8</accession>
<dbReference type="PRINTS" id="PR01590">
    <property type="entry name" value="HTHFIS"/>
</dbReference>
<evidence type="ECO:0000259" key="11">
    <source>
        <dbReference type="PROSITE" id="PS50110"/>
    </source>
</evidence>
<evidence type="ECO:0000256" key="3">
    <source>
        <dbReference type="ARBA" id="ARBA00022840"/>
    </source>
</evidence>
<dbReference type="InterPro" id="IPR058031">
    <property type="entry name" value="AAA_lid_NorR"/>
</dbReference>
<dbReference type="CDD" id="cd00156">
    <property type="entry name" value="REC"/>
    <property type="match status" value="1"/>
</dbReference>
<keyword evidence="1 8" id="KW-0597">Phosphoprotein</keyword>
<feature type="modified residue" description="4-aspartylphosphate" evidence="8">
    <location>
        <position position="59"/>
    </location>
</feature>
<dbReference type="Pfam" id="PF25601">
    <property type="entry name" value="AAA_lid_14"/>
    <property type="match status" value="1"/>
</dbReference>
<evidence type="ECO:0000256" key="1">
    <source>
        <dbReference type="ARBA" id="ARBA00022553"/>
    </source>
</evidence>
<dbReference type="Gene3D" id="3.40.50.300">
    <property type="entry name" value="P-loop containing nucleotide triphosphate hydrolases"/>
    <property type="match status" value="1"/>
</dbReference>
<dbReference type="PANTHER" id="PTHR32071:SF113">
    <property type="entry name" value="ALGINATE BIOSYNTHESIS TRANSCRIPTIONAL REGULATORY PROTEIN ALGB"/>
    <property type="match status" value="1"/>
</dbReference>
<dbReference type="PANTHER" id="PTHR32071">
    <property type="entry name" value="TRANSCRIPTIONAL REGULATORY PROTEIN"/>
    <property type="match status" value="1"/>
</dbReference>
<sequence>MSVDKSEKTRILVVDDEENLRHMLQVMLKKQGYLVETAADGAEALEKARRGDPTFILCDIRMPNMDGRAFLTECASQGIGATIIMMSAYGSVDDAIDCMKLGAYDYISKPFNAEEIALVLKKAEERERLKEENQRLRREMQEAGSLGNIVSRSERMAEVFQLIRKLADYKTTVLILGESGTGKELIARALHYHGSRKEAPFVAVNCGAIPEQLLESELFGHVKGAFTDASSDKRGLFEEADGGTLFLDEIAEMPAPLQVKLLRVLQDEEIRRVGGGTSKKVDVRVISATAKDLGALAAAGSFREDLYFRLNVFSLTVPPLRERLEDVPLLVEHFLEKHGERMGKRGVVATPELLRVLVQYPWPGNVRELENCIERGLVLCDEALDLASLPDAVRRSIGLERRRQQPPQPESLSIKAGAEQLERELIRRALAQTGGNRTHAAKLLEISHRALLYKLKDYSIE</sequence>
<name>A0A6V8N6D8_9BACT</name>
<keyword evidence="13" id="KW-1185">Reference proteome</keyword>
<evidence type="ECO:0000256" key="4">
    <source>
        <dbReference type="ARBA" id="ARBA00023012"/>
    </source>
</evidence>
<reference evidence="13" key="1">
    <citation type="submission" date="2020-06" db="EMBL/GenBank/DDBJ databases">
        <title>Draft genomic sequecing of Geomonas sp. Red745.</title>
        <authorList>
            <person name="Itoh H."/>
            <person name="Xu Z.X."/>
            <person name="Ushijima N."/>
            <person name="Masuda Y."/>
            <person name="Shiratori Y."/>
            <person name="Senoo K."/>
        </authorList>
    </citation>
    <scope>NUCLEOTIDE SEQUENCE [LARGE SCALE GENOMIC DNA]</scope>
    <source>
        <strain evidence="13">Red745</strain>
    </source>
</reference>
<dbReference type="InterPro" id="IPR011006">
    <property type="entry name" value="CheY-like_superfamily"/>
</dbReference>
<evidence type="ECO:0000256" key="8">
    <source>
        <dbReference type="PROSITE-ProRule" id="PRU00169"/>
    </source>
</evidence>
<dbReference type="Proteomes" id="UP000587586">
    <property type="component" value="Unassembled WGS sequence"/>
</dbReference>
<keyword evidence="6" id="KW-0238">DNA-binding</keyword>
<comment type="caution">
    <text evidence="12">The sequence shown here is derived from an EMBL/GenBank/DDBJ whole genome shotgun (WGS) entry which is preliminary data.</text>
</comment>
<dbReference type="InterPro" id="IPR027417">
    <property type="entry name" value="P-loop_NTPase"/>
</dbReference>
<dbReference type="InterPro" id="IPR009057">
    <property type="entry name" value="Homeodomain-like_sf"/>
</dbReference>
<evidence type="ECO:0000256" key="2">
    <source>
        <dbReference type="ARBA" id="ARBA00022741"/>
    </source>
</evidence>
<dbReference type="InterPro" id="IPR025944">
    <property type="entry name" value="Sigma_54_int_dom_CS"/>
</dbReference>
<dbReference type="InterPro" id="IPR025662">
    <property type="entry name" value="Sigma_54_int_dom_ATP-bd_1"/>
</dbReference>
<protein>
    <submittedName>
        <fullName evidence="12">Acetoacetate metabolism regulatory protein AtoC</fullName>
    </submittedName>
</protein>
<gene>
    <name evidence="12" type="ORF">GMLC_04280</name>
</gene>
<dbReference type="PROSITE" id="PS00688">
    <property type="entry name" value="SIGMA54_INTERACT_3"/>
    <property type="match status" value="1"/>
</dbReference>
<dbReference type="Gene3D" id="1.10.10.60">
    <property type="entry name" value="Homeodomain-like"/>
    <property type="match status" value="1"/>
</dbReference>
<dbReference type="InterPro" id="IPR003593">
    <property type="entry name" value="AAA+_ATPase"/>
</dbReference>
<keyword evidence="4" id="KW-0902">Two-component regulatory system</keyword>
<evidence type="ECO:0000256" key="9">
    <source>
        <dbReference type="SAM" id="Coils"/>
    </source>
</evidence>
<dbReference type="InterPro" id="IPR025943">
    <property type="entry name" value="Sigma_54_int_dom_ATP-bd_2"/>
</dbReference>
<dbReference type="GO" id="GO:0043565">
    <property type="term" value="F:sequence-specific DNA binding"/>
    <property type="evidence" value="ECO:0007669"/>
    <property type="project" value="InterPro"/>
</dbReference>
<dbReference type="Gene3D" id="3.40.50.2300">
    <property type="match status" value="1"/>
</dbReference>
<dbReference type="Gene3D" id="1.10.8.60">
    <property type="match status" value="1"/>
</dbReference>
<dbReference type="SUPFAM" id="SSF52172">
    <property type="entry name" value="CheY-like"/>
    <property type="match status" value="1"/>
</dbReference>
<evidence type="ECO:0000256" key="5">
    <source>
        <dbReference type="ARBA" id="ARBA00023015"/>
    </source>
</evidence>
<dbReference type="PROSITE" id="PS50045">
    <property type="entry name" value="SIGMA54_INTERACT_4"/>
    <property type="match status" value="1"/>
</dbReference>
<dbReference type="GO" id="GO:0000160">
    <property type="term" value="P:phosphorelay signal transduction system"/>
    <property type="evidence" value="ECO:0007669"/>
    <property type="project" value="UniProtKB-KW"/>
</dbReference>
<dbReference type="CDD" id="cd00009">
    <property type="entry name" value="AAA"/>
    <property type="match status" value="1"/>
</dbReference>
<dbReference type="PROSITE" id="PS00675">
    <property type="entry name" value="SIGMA54_INTERACT_1"/>
    <property type="match status" value="1"/>
</dbReference>
<dbReference type="AlphaFoldDB" id="A0A6V8N6D8"/>
<dbReference type="GO" id="GO:0006355">
    <property type="term" value="P:regulation of DNA-templated transcription"/>
    <property type="evidence" value="ECO:0007669"/>
    <property type="project" value="InterPro"/>
</dbReference>
<dbReference type="PROSITE" id="PS50110">
    <property type="entry name" value="RESPONSE_REGULATORY"/>
    <property type="match status" value="1"/>
</dbReference>
<evidence type="ECO:0000313" key="12">
    <source>
        <dbReference type="EMBL" id="GFO66849.1"/>
    </source>
</evidence>
<feature type="coiled-coil region" evidence="9">
    <location>
        <begin position="119"/>
        <end position="146"/>
    </location>
</feature>
<keyword evidence="2" id="KW-0547">Nucleotide-binding</keyword>
<dbReference type="PROSITE" id="PS00676">
    <property type="entry name" value="SIGMA54_INTERACT_2"/>
    <property type="match status" value="1"/>
</dbReference>
<dbReference type="SMART" id="SM00448">
    <property type="entry name" value="REC"/>
    <property type="match status" value="1"/>
</dbReference>
<evidence type="ECO:0000256" key="7">
    <source>
        <dbReference type="ARBA" id="ARBA00023163"/>
    </source>
</evidence>
<dbReference type="InterPro" id="IPR001789">
    <property type="entry name" value="Sig_transdc_resp-reg_receiver"/>
</dbReference>
<keyword evidence="7" id="KW-0804">Transcription</keyword>
<dbReference type="RefSeq" id="WP_183359379.1">
    <property type="nucleotide sequence ID" value="NZ_BLXZ01000001.1"/>
</dbReference>
<feature type="domain" description="Response regulatory" evidence="11">
    <location>
        <begin position="10"/>
        <end position="124"/>
    </location>
</feature>
<evidence type="ECO:0000313" key="13">
    <source>
        <dbReference type="Proteomes" id="UP000587586"/>
    </source>
</evidence>
<dbReference type="SMART" id="SM00382">
    <property type="entry name" value="AAA"/>
    <property type="match status" value="1"/>
</dbReference>
<feature type="domain" description="Sigma-54 factor interaction" evidence="10">
    <location>
        <begin position="149"/>
        <end position="378"/>
    </location>
</feature>
<evidence type="ECO:0000259" key="10">
    <source>
        <dbReference type="PROSITE" id="PS50045"/>
    </source>
</evidence>
<keyword evidence="5" id="KW-0805">Transcription regulation</keyword>
<keyword evidence="3" id="KW-0067">ATP-binding</keyword>